<dbReference type="AlphaFoldDB" id="X8CFF5"/>
<protein>
    <submittedName>
        <fullName evidence="3">Amidohydrolase family protein</fullName>
    </submittedName>
</protein>
<evidence type="ECO:0000313" key="4">
    <source>
        <dbReference type="Proteomes" id="UP000020825"/>
    </source>
</evidence>
<accession>X8CFF5</accession>
<feature type="region of interest" description="Disordered" evidence="1">
    <location>
        <begin position="583"/>
        <end position="669"/>
    </location>
</feature>
<sequence>MFDLKITGGTIVDGTGAERYRADIGIKDGKIVDVVRRSADGPEMGGEAAETIDASGHVVAPGFVDIHTHYDGQVTWDGLLEPSSGHGVTTIVTGNCGVGFAPVRPGTEQWLIELMEGVEDIPGTALTEGITWGWETYPEYLDAIDKHKFSVDVGSQVAHGAIRAYAMGERGARNEPATPDDIEAMGRLVREAIEAGALGFSTSRTMGHRAMDGEPVPGTFAAEEELFGLGRAMAAGGQAVFELAPQGAAGEDIIGPKKELDWMRRLSGEIDRPVSFALIQVDADPNLWREMLDLSADAHAAGARLYPQIAARPFGMMIGFQGHHGFSHRPTYRRLKAECSREELARRLADPAVKAAILSEDDLPVDPTLLFDGMFALVQHSLGRLYSLGNPPDYEPTPDRTVAAIAQARGEDPLSTLYDLMLESDATNMLMLPLFNYADGNCDAIREMMLHPAGVLGLSDGGAHCGMICDASYPTFLLTHWARDRKRGEKLSLEYVIRKQSRDTAHLFGLTDRGTIEPGKKADINVIDMDALRLHPAAMAFDLPAGGNRILQGASGYAATIVSGTVTRRKDVDTGARPDAWFAEPAESSEPWQRPPATRRAPARTSRRMRSARRRRTRRWCRPSGTTPRPSPHSRWSGCGRGCGSSRAWSTTSRRPVTISSTAAGHTGC</sequence>
<evidence type="ECO:0000313" key="3">
    <source>
        <dbReference type="EMBL" id="EUA54005.1"/>
    </source>
</evidence>
<evidence type="ECO:0000259" key="2">
    <source>
        <dbReference type="Pfam" id="PF07969"/>
    </source>
</evidence>
<name>X8CFF5_MYCIT</name>
<feature type="compositionally biased region" description="Basic residues" evidence="1">
    <location>
        <begin position="601"/>
        <end position="621"/>
    </location>
</feature>
<dbReference type="CDD" id="cd01297">
    <property type="entry name" value="D-aminoacylase"/>
    <property type="match status" value="1"/>
</dbReference>
<dbReference type="PANTHER" id="PTHR11647:SF1">
    <property type="entry name" value="COLLAPSIN RESPONSE MEDIATOR PROTEIN"/>
    <property type="match status" value="1"/>
</dbReference>
<dbReference type="GO" id="GO:0005829">
    <property type="term" value="C:cytosol"/>
    <property type="evidence" value="ECO:0007669"/>
    <property type="project" value="TreeGrafter"/>
</dbReference>
<dbReference type="Proteomes" id="UP000020825">
    <property type="component" value="Unassembled WGS sequence"/>
</dbReference>
<dbReference type="GO" id="GO:0016812">
    <property type="term" value="F:hydrolase activity, acting on carbon-nitrogen (but not peptide) bonds, in cyclic amides"/>
    <property type="evidence" value="ECO:0007669"/>
    <property type="project" value="TreeGrafter"/>
</dbReference>
<keyword evidence="3" id="KW-0378">Hydrolase</keyword>
<proteinExistence type="predicted"/>
<dbReference type="Gene3D" id="3.20.20.140">
    <property type="entry name" value="Metal-dependent hydrolases"/>
    <property type="match status" value="2"/>
</dbReference>
<dbReference type="InterPro" id="IPR050378">
    <property type="entry name" value="Metallo-dep_Hydrolases_sf"/>
</dbReference>
<organism evidence="3 4">
    <name type="scientific">Mycobacterium intracellulare 1956</name>
    <dbReference type="NCBI Taxonomy" id="1299331"/>
    <lineage>
        <taxon>Bacteria</taxon>
        <taxon>Bacillati</taxon>
        <taxon>Actinomycetota</taxon>
        <taxon>Actinomycetes</taxon>
        <taxon>Mycobacteriales</taxon>
        <taxon>Mycobacteriaceae</taxon>
        <taxon>Mycobacterium</taxon>
        <taxon>Mycobacterium avium complex (MAC)</taxon>
    </lineage>
</organism>
<dbReference type="InterPro" id="IPR013108">
    <property type="entry name" value="Amidohydro_3"/>
</dbReference>
<feature type="compositionally biased region" description="Low complexity" evidence="1">
    <location>
        <begin position="634"/>
        <end position="650"/>
    </location>
</feature>
<reference evidence="3 4" key="1">
    <citation type="submission" date="2013-12" db="EMBL/GenBank/DDBJ databases">
        <authorList>
            <person name="Zelazny A."/>
            <person name="Olivier K."/>
            <person name="Holland S."/>
            <person name="Lenaerts A."/>
            <person name="Ordway D."/>
            <person name="DeGroote M.A."/>
            <person name="Parker T."/>
            <person name="Sizemore C."/>
            <person name="Tallon L.J."/>
            <person name="Sadzewicz L.K."/>
            <person name="Sengamalay N."/>
            <person name="Fraser C.M."/>
            <person name="Hine E."/>
            <person name="Shefchek K.A."/>
            <person name="Das S.P."/>
            <person name="Tettelin H."/>
        </authorList>
    </citation>
    <scope>NUCLEOTIDE SEQUENCE [LARGE SCALE GENOMIC DNA]</scope>
    <source>
        <strain evidence="3 4">1956</strain>
    </source>
</reference>
<dbReference type="Gene3D" id="2.30.40.10">
    <property type="entry name" value="Urease, subunit C, domain 1"/>
    <property type="match status" value="1"/>
</dbReference>
<dbReference type="SUPFAM" id="SSF51338">
    <property type="entry name" value="Composite domain of metallo-dependent hydrolases"/>
    <property type="match status" value="1"/>
</dbReference>
<dbReference type="InterPro" id="IPR011059">
    <property type="entry name" value="Metal-dep_hydrolase_composite"/>
</dbReference>
<dbReference type="SUPFAM" id="SSF51556">
    <property type="entry name" value="Metallo-dependent hydrolases"/>
    <property type="match status" value="1"/>
</dbReference>
<evidence type="ECO:0000256" key="1">
    <source>
        <dbReference type="SAM" id="MobiDB-lite"/>
    </source>
</evidence>
<comment type="caution">
    <text evidence="3">The sequence shown here is derived from an EMBL/GenBank/DDBJ whole genome shotgun (WGS) entry which is preliminary data.</text>
</comment>
<feature type="compositionally biased region" description="Polar residues" evidence="1">
    <location>
        <begin position="651"/>
        <end position="669"/>
    </location>
</feature>
<dbReference type="PANTHER" id="PTHR11647">
    <property type="entry name" value="HYDRANTOINASE/DIHYDROPYRIMIDINASE FAMILY MEMBER"/>
    <property type="match status" value="1"/>
</dbReference>
<dbReference type="PATRIC" id="fig|1299331.3.peg.5518"/>
<dbReference type="Pfam" id="PF07969">
    <property type="entry name" value="Amidohydro_3"/>
    <property type="match status" value="1"/>
</dbReference>
<gene>
    <name evidence="3" type="ORF">I550_5643</name>
</gene>
<dbReference type="EMBL" id="JAOG01000003">
    <property type="protein sequence ID" value="EUA54005.1"/>
    <property type="molecule type" value="Genomic_DNA"/>
</dbReference>
<dbReference type="InterPro" id="IPR032466">
    <property type="entry name" value="Metal_Hydrolase"/>
</dbReference>
<feature type="domain" description="Amidohydrolase 3" evidence="2">
    <location>
        <begin position="50"/>
        <end position="567"/>
    </location>
</feature>